<keyword evidence="7" id="KW-1185">Reference proteome</keyword>
<evidence type="ECO:0000256" key="2">
    <source>
        <dbReference type="ARBA" id="ARBA00022786"/>
    </source>
</evidence>
<evidence type="ECO:0000256" key="1">
    <source>
        <dbReference type="ARBA" id="ARBA00022741"/>
    </source>
</evidence>
<dbReference type="Ensembl" id="ENSPTET00000006284.1">
    <property type="protein sequence ID" value="ENSPTEP00000004010.1"/>
    <property type="gene ID" value="ENSPTEG00000004745.1"/>
</dbReference>
<evidence type="ECO:0000259" key="5">
    <source>
        <dbReference type="Pfam" id="PF00899"/>
    </source>
</evidence>
<dbReference type="GO" id="GO:0019781">
    <property type="term" value="F:NEDD8 activating enzyme activity"/>
    <property type="evidence" value="ECO:0007669"/>
    <property type="project" value="UniProtKB-UniRule"/>
</dbReference>
<evidence type="ECO:0000256" key="4">
    <source>
        <dbReference type="RuleBase" id="RU368009"/>
    </source>
</evidence>
<dbReference type="Gene3D" id="1.10.10.520">
    <property type="entry name" value="Ubiquitin activating enzymes (Uba3). Chain: B, domain 2"/>
    <property type="match status" value="1"/>
</dbReference>
<dbReference type="InterPro" id="IPR023318">
    <property type="entry name" value="Ub_act_enz_dom_a_sf"/>
</dbReference>
<evidence type="ECO:0000313" key="6">
    <source>
        <dbReference type="Ensembl" id="ENSPTEP00000004010.1"/>
    </source>
</evidence>
<proteinExistence type="inferred from homology"/>
<comment type="function">
    <text evidence="4">Catalytic subunit of the dimeric E1 enzyme, which activates NEDD8.</text>
</comment>
<dbReference type="Proteomes" id="UP000694416">
    <property type="component" value="Unplaced"/>
</dbReference>
<protein>
    <recommendedName>
        <fullName evidence="4">NEDD8-activating enzyme E1 catalytic subunit</fullName>
        <ecNumber evidence="4">6.2.1.64</ecNumber>
    </recommendedName>
</protein>
<keyword evidence="2 4" id="KW-0833">Ubl conjugation pathway</keyword>
<evidence type="ECO:0000256" key="3">
    <source>
        <dbReference type="ARBA" id="ARBA00022840"/>
    </source>
</evidence>
<keyword evidence="4" id="KW-0436">Ligase</keyword>
<reference evidence="6" key="2">
    <citation type="submission" date="2025-09" db="UniProtKB">
        <authorList>
            <consortium name="Ensembl"/>
        </authorList>
    </citation>
    <scope>IDENTIFICATION</scope>
</reference>
<dbReference type="UniPathway" id="UPA00885"/>
<dbReference type="InterPro" id="IPR035985">
    <property type="entry name" value="Ubiquitin-activating_enz"/>
</dbReference>
<dbReference type="Pfam" id="PF00899">
    <property type="entry name" value="ThiF"/>
    <property type="match status" value="1"/>
</dbReference>
<dbReference type="GO" id="GO:0005524">
    <property type="term" value="F:ATP binding"/>
    <property type="evidence" value="ECO:0007669"/>
    <property type="project" value="UniProtKB-UniRule"/>
</dbReference>
<keyword evidence="3 4" id="KW-0067">ATP-binding</keyword>
<accession>A0A8C9GGT5</accession>
<dbReference type="PANTHER" id="PTHR10953">
    <property type="entry name" value="UBIQUITIN-ACTIVATING ENZYME E1"/>
    <property type="match status" value="1"/>
</dbReference>
<evidence type="ECO:0000313" key="7">
    <source>
        <dbReference type="Proteomes" id="UP000694416"/>
    </source>
</evidence>
<sequence>MHNRMWNDIHILIVGCGGLGNEVIKNLIYMNVKNISIVDYDIVEISNLQRQVFFTKEDIGSYKVDIIKKKIENKYKDIYVKKYTKKIEQLDISFYKEFNFIIGCLDNIESRIYLNSIIFCLEENVIYIDGGVEEFNGSIKIINKNNGLACFQCTLDHYAGTENETSNEKTFPICSIANIPKTSQDCIIYVMNILFEKQKKEKLNINNDSHIKWIHEEAQKRALQFQIDDATFSYSLTKQVVKNNIPTTSSTLLIIASLITQELYKLVSFGQVHNIQPLSNHNKVLYKYEKSAHVGEQQSPLHKYSDILYVGSKGIYIYYYTIYKNKNCVICNKKKYLHIYFKKVDTLNSLVKFLHTKYNFNKISISSQYAILYITSKIKCGLINYEQKLNNTFQELINQGKITEKNIYLNVQTDKCDFVLLVHLE</sequence>
<dbReference type="PANTHER" id="PTHR10953:SF6">
    <property type="entry name" value="NEDD8-ACTIVATING ENZYME E1 CATALYTIC SUBUNIT"/>
    <property type="match status" value="1"/>
</dbReference>
<dbReference type="InterPro" id="IPR000594">
    <property type="entry name" value="ThiF_NAD_FAD-bd"/>
</dbReference>
<comment type="catalytic activity">
    <reaction evidence="4">
        <text>ATP + [NEDD8 protein] + [E1 NEDD8-activating enzyme]-L-cysteine = AMP + diphosphate + [E1 NEDD8-activating enzyme]-S-[NEDD8 protein]-yl-L-cysteine.</text>
        <dbReference type="EC" id="6.2.1.64"/>
    </reaction>
</comment>
<dbReference type="GO" id="GO:0005634">
    <property type="term" value="C:nucleus"/>
    <property type="evidence" value="ECO:0007669"/>
    <property type="project" value="TreeGrafter"/>
</dbReference>
<dbReference type="GO" id="GO:0005737">
    <property type="term" value="C:cytoplasm"/>
    <property type="evidence" value="ECO:0007669"/>
    <property type="project" value="TreeGrafter"/>
</dbReference>
<dbReference type="GO" id="GO:0045116">
    <property type="term" value="P:protein neddylation"/>
    <property type="evidence" value="ECO:0007669"/>
    <property type="project" value="UniProtKB-UniRule"/>
</dbReference>
<dbReference type="EC" id="6.2.1.64" evidence="4"/>
<comment type="similarity">
    <text evidence="4">Belongs to the ubiquitin-activating E1 family. UBA3 subfamily.</text>
</comment>
<name>A0A8C9GGT5_9PRIM</name>
<organism evidence="6 7">
    <name type="scientific">Piliocolobus tephrosceles</name>
    <name type="common">Ugandan red Colobus</name>
    <dbReference type="NCBI Taxonomy" id="591936"/>
    <lineage>
        <taxon>Eukaryota</taxon>
        <taxon>Metazoa</taxon>
        <taxon>Chordata</taxon>
        <taxon>Craniata</taxon>
        <taxon>Vertebrata</taxon>
        <taxon>Euteleostomi</taxon>
        <taxon>Mammalia</taxon>
        <taxon>Eutheria</taxon>
        <taxon>Euarchontoglires</taxon>
        <taxon>Primates</taxon>
        <taxon>Haplorrhini</taxon>
        <taxon>Catarrhini</taxon>
        <taxon>Cercopithecidae</taxon>
        <taxon>Colobinae</taxon>
        <taxon>Piliocolobus</taxon>
    </lineage>
</organism>
<keyword evidence="1 4" id="KW-0547">Nucleotide-binding</keyword>
<comment type="pathway">
    <text evidence="4">Protein modification; protein neddylation.</text>
</comment>
<dbReference type="AlphaFoldDB" id="A0A8C9GGT5"/>
<reference evidence="6" key="1">
    <citation type="submission" date="2025-08" db="UniProtKB">
        <authorList>
            <consortium name="Ensembl"/>
        </authorList>
    </citation>
    <scope>IDENTIFICATION</scope>
</reference>
<dbReference type="Gene3D" id="3.40.50.720">
    <property type="entry name" value="NAD(P)-binding Rossmann-like Domain"/>
    <property type="match status" value="1"/>
</dbReference>
<feature type="domain" description="THIF-type NAD/FAD binding fold" evidence="5">
    <location>
        <begin position="6"/>
        <end position="274"/>
    </location>
</feature>
<dbReference type="SUPFAM" id="SSF69572">
    <property type="entry name" value="Activating enzymes of the ubiquitin-like proteins"/>
    <property type="match status" value="1"/>
</dbReference>
<dbReference type="InterPro" id="IPR045886">
    <property type="entry name" value="ThiF/MoeB/HesA"/>
</dbReference>